<reference evidence="3" key="2">
    <citation type="submission" date="2024-10" db="UniProtKB">
        <authorList>
            <consortium name="EnsemblProtists"/>
        </authorList>
    </citation>
    <scope>IDENTIFICATION</scope>
</reference>
<feature type="region of interest" description="Disordered" evidence="1">
    <location>
        <begin position="1"/>
        <end position="33"/>
    </location>
</feature>
<dbReference type="InterPro" id="IPR000253">
    <property type="entry name" value="FHA_dom"/>
</dbReference>
<organism evidence="3 4">
    <name type="scientific">Emiliania huxleyi (strain CCMP1516)</name>
    <dbReference type="NCBI Taxonomy" id="280463"/>
    <lineage>
        <taxon>Eukaryota</taxon>
        <taxon>Haptista</taxon>
        <taxon>Haptophyta</taxon>
        <taxon>Prymnesiophyceae</taxon>
        <taxon>Isochrysidales</taxon>
        <taxon>Noelaerhabdaceae</taxon>
        <taxon>Emiliania</taxon>
    </lineage>
</organism>
<sequence length="251" mass="26070">MEANPESPIDALPKAPAKKDAGDHPRAARLESEVAATGELHQICDALRKQLAAQARPGVAGGTSLAAAGPSSDLAAAGASSQGGGRLGLPEEMLRPLAPEPVAAAGGQDPRRPIRLPLGKINEAVAAVVVGRSSREHANSFEINDPLVSRKHVRIDTKAWPVPEQGVRGEDVIAVATALGANPIGVRHHADDSVEKADRGETLNLFHGDVLALLAADNAHPARYEYSRLEQEGGDGDAGSLRGSHECPIEL</sequence>
<dbReference type="HOGENOM" id="CLU_1108768_0_0_1"/>
<keyword evidence="4" id="KW-1185">Reference proteome</keyword>
<accession>A0A0D3I137</accession>
<name>A0A0D3I137_EMIH1</name>
<dbReference type="RefSeq" id="XP_005757401.1">
    <property type="nucleotide sequence ID" value="XM_005757344.1"/>
</dbReference>
<evidence type="ECO:0000313" key="3">
    <source>
        <dbReference type="EnsemblProtists" id="EOD04972"/>
    </source>
</evidence>
<dbReference type="AlphaFoldDB" id="A0A0D3I137"/>
<feature type="compositionally biased region" description="Low complexity" evidence="1">
    <location>
        <begin position="64"/>
        <end position="80"/>
    </location>
</feature>
<protein>
    <recommendedName>
        <fullName evidence="2">FHA domain-containing protein</fullName>
    </recommendedName>
</protein>
<dbReference type="Gene3D" id="2.60.200.20">
    <property type="match status" value="1"/>
</dbReference>
<dbReference type="KEGG" id="ehx:EMIHUDRAFT_453730"/>
<dbReference type="GeneID" id="17251144"/>
<evidence type="ECO:0000256" key="1">
    <source>
        <dbReference type="SAM" id="MobiDB-lite"/>
    </source>
</evidence>
<dbReference type="SUPFAM" id="SSF49879">
    <property type="entry name" value="SMAD/FHA domain"/>
    <property type="match status" value="1"/>
</dbReference>
<proteinExistence type="predicted"/>
<dbReference type="PROSITE" id="PS50006">
    <property type="entry name" value="FHA_DOMAIN"/>
    <property type="match status" value="1"/>
</dbReference>
<feature type="domain" description="FHA" evidence="2">
    <location>
        <begin position="128"/>
        <end position="155"/>
    </location>
</feature>
<dbReference type="InterPro" id="IPR008984">
    <property type="entry name" value="SMAD_FHA_dom_sf"/>
</dbReference>
<dbReference type="CDD" id="cd22671">
    <property type="entry name" value="FHA_APTX-like"/>
    <property type="match status" value="1"/>
</dbReference>
<dbReference type="Proteomes" id="UP000013827">
    <property type="component" value="Unassembled WGS sequence"/>
</dbReference>
<evidence type="ECO:0000259" key="2">
    <source>
        <dbReference type="PROSITE" id="PS50006"/>
    </source>
</evidence>
<reference evidence="4" key="1">
    <citation type="journal article" date="2013" name="Nature">
        <title>Pan genome of the phytoplankton Emiliania underpins its global distribution.</title>
        <authorList>
            <person name="Read B.A."/>
            <person name="Kegel J."/>
            <person name="Klute M.J."/>
            <person name="Kuo A."/>
            <person name="Lefebvre S.C."/>
            <person name="Maumus F."/>
            <person name="Mayer C."/>
            <person name="Miller J."/>
            <person name="Monier A."/>
            <person name="Salamov A."/>
            <person name="Young J."/>
            <person name="Aguilar M."/>
            <person name="Claverie J.M."/>
            <person name="Frickenhaus S."/>
            <person name="Gonzalez K."/>
            <person name="Herman E.K."/>
            <person name="Lin Y.C."/>
            <person name="Napier J."/>
            <person name="Ogata H."/>
            <person name="Sarno A.F."/>
            <person name="Shmutz J."/>
            <person name="Schroeder D."/>
            <person name="de Vargas C."/>
            <person name="Verret F."/>
            <person name="von Dassow P."/>
            <person name="Valentin K."/>
            <person name="Van de Peer Y."/>
            <person name="Wheeler G."/>
            <person name="Dacks J.B."/>
            <person name="Delwiche C.F."/>
            <person name="Dyhrman S.T."/>
            <person name="Glockner G."/>
            <person name="John U."/>
            <person name="Richards T."/>
            <person name="Worden A.Z."/>
            <person name="Zhang X."/>
            <person name="Grigoriev I.V."/>
            <person name="Allen A.E."/>
            <person name="Bidle K."/>
            <person name="Borodovsky M."/>
            <person name="Bowler C."/>
            <person name="Brownlee C."/>
            <person name="Cock J.M."/>
            <person name="Elias M."/>
            <person name="Gladyshev V.N."/>
            <person name="Groth M."/>
            <person name="Guda C."/>
            <person name="Hadaegh A."/>
            <person name="Iglesias-Rodriguez M.D."/>
            <person name="Jenkins J."/>
            <person name="Jones B.M."/>
            <person name="Lawson T."/>
            <person name="Leese F."/>
            <person name="Lindquist E."/>
            <person name="Lobanov A."/>
            <person name="Lomsadze A."/>
            <person name="Malik S.B."/>
            <person name="Marsh M.E."/>
            <person name="Mackinder L."/>
            <person name="Mock T."/>
            <person name="Mueller-Roeber B."/>
            <person name="Pagarete A."/>
            <person name="Parker M."/>
            <person name="Probert I."/>
            <person name="Quesneville H."/>
            <person name="Raines C."/>
            <person name="Rensing S.A."/>
            <person name="Riano-Pachon D.M."/>
            <person name="Richier S."/>
            <person name="Rokitta S."/>
            <person name="Shiraiwa Y."/>
            <person name="Soanes D.M."/>
            <person name="van der Giezen M."/>
            <person name="Wahlund T.M."/>
            <person name="Williams B."/>
            <person name="Wilson W."/>
            <person name="Wolfe G."/>
            <person name="Wurch L.L."/>
        </authorList>
    </citation>
    <scope>NUCLEOTIDE SEQUENCE</scope>
</reference>
<evidence type="ECO:0000313" key="4">
    <source>
        <dbReference type="Proteomes" id="UP000013827"/>
    </source>
</evidence>
<feature type="compositionally biased region" description="Basic and acidic residues" evidence="1">
    <location>
        <begin position="17"/>
        <end position="32"/>
    </location>
</feature>
<feature type="region of interest" description="Disordered" evidence="1">
    <location>
        <begin position="51"/>
        <end position="91"/>
    </location>
</feature>
<feature type="region of interest" description="Disordered" evidence="1">
    <location>
        <begin position="231"/>
        <end position="251"/>
    </location>
</feature>
<dbReference type="PaxDb" id="2903-EOD04972"/>
<dbReference type="EnsemblProtists" id="EOD04972">
    <property type="protein sequence ID" value="EOD04972"/>
    <property type="gene ID" value="EMIHUDRAFT_453730"/>
</dbReference>